<keyword evidence="4 6" id="KW-1133">Transmembrane helix</keyword>
<dbReference type="AlphaFoldDB" id="A0A424Z0C3"/>
<dbReference type="GO" id="GO:0005886">
    <property type="term" value="C:plasma membrane"/>
    <property type="evidence" value="ECO:0007669"/>
    <property type="project" value="UniProtKB-SubCell"/>
</dbReference>
<evidence type="ECO:0000313" key="8">
    <source>
        <dbReference type="Proteomes" id="UP000286095"/>
    </source>
</evidence>
<comment type="subcellular location">
    <subcellularLocation>
        <location evidence="1">Cell membrane</location>
        <topology evidence="1">Multi-pass membrane protein</topology>
    </subcellularLocation>
</comment>
<dbReference type="CDD" id="cd06581">
    <property type="entry name" value="TM_PBP1_LivM_like"/>
    <property type="match status" value="1"/>
</dbReference>
<feature type="transmembrane region" description="Helical" evidence="6">
    <location>
        <begin position="169"/>
        <end position="189"/>
    </location>
</feature>
<feature type="transmembrane region" description="Helical" evidence="6">
    <location>
        <begin position="9"/>
        <end position="27"/>
    </location>
</feature>
<evidence type="ECO:0000256" key="3">
    <source>
        <dbReference type="ARBA" id="ARBA00022692"/>
    </source>
</evidence>
<dbReference type="Pfam" id="PF02653">
    <property type="entry name" value="BPD_transp_2"/>
    <property type="match status" value="1"/>
</dbReference>
<dbReference type="STRING" id="1813019.A2J15_05420"/>
<dbReference type="RefSeq" id="WP_124134470.1">
    <property type="nucleotide sequence ID" value="NZ_QURW01000010.1"/>
</dbReference>
<evidence type="ECO:0000256" key="2">
    <source>
        <dbReference type="ARBA" id="ARBA00022475"/>
    </source>
</evidence>
<feature type="transmembrane region" description="Helical" evidence="6">
    <location>
        <begin position="306"/>
        <end position="323"/>
    </location>
</feature>
<reference evidence="7 8" key="1">
    <citation type="submission" date="2018-08" db="EMBL/GenBank/DDBJ databases">
        <title>Survival mechanisms of Campylobacter hepaticus identified by genomic analysis and comparative transcriptomic analysis of in vivo and in vitro derived bacteria.</title>
        <authorList>
            <person name="Van T.T.H."/>
            <person name="Moore R.J."/>
        </authorList>
    </citation>
    <scope>NUCLEOTIDE SEQUENCE [LARGE SCALE GENOMIC DNA]</scope>
    <source>
        <strain evidence="7 8">54L</strain>
    </source>
</reference>
<evidence type="ECO:0000256" key="4">
    <source>
        <dbReference type="ARBA" id="ARBA00022989"/>
    </source>
</evidence>
<comment type="caution">
    <text evidence="7">The sequence shown here is derived from an EMBL/GenBank/DDBJ whole genome shotgun (WGS) entry which is preliminary data.</text>
</comment>
<feature type="transmembrane region" description="Helical" evidence="6">
    <location>
        <begin position="255"/>
        <end position="278"/>
    </location>
</feature>
<dbReference type="PANTHER" id="PTHR30482">
    <property type="entry name" value="HIGH-AFFINITY BRANCHED-CHAIN AMINO ACID TRANSPORT SYSTEM PERMEASE"/>
    <property type="match status" value="1"/>
</dbReference>
<feature type="transmembrane region" description="Helical" evidence="6">
    <location>
        <begin position="132"/>
        <end position="149"/>
    </location>
</feature>
<evidence type="ECO:0000256" key="5">
    <source>
        <dbReference type="ARBA" id="ARBA00023136"/>
    </source>
</evidence>
<proteinExistence type="predicted"/>
<name>A0A424Z0C3_9BACT</name>
<dbReference type="InterPro" id="IPR001851">
    <property type="entry name" value="ABC_transp_permease"/>
</dbReference>
<dbReference type="EMBL" id="QURW01000010">
    <property type="protein sequence ID" value="RQD87391.1"/>
    <property type="molecule type" value="Genomic_DNA"/>
</dbReference>
<evidence type="ECO:0000313" key="7">
    <source>
        <dbReference type="EMBL" id="RQD87391.1"/>
    </source>
</evidence>
<dbReference type="Proteomes" id="UP000286095">
    <property type="component" value="Unassembled WGS sequence"/>
</dbReference>
<keyword evidence="3 6" id="KW-0812">Transmembrane</keyword>
<keyword evidence="5 6" id="KW-0472">Membrane</keyword>
<feature type="transmembrane region" description="Helical" evidence="6">
    <location>
        <begin position="33"/>
        <end position="50"/>
    </location>
</feature>
<dbReference type="GO" id="GO:0015658">
    <property type="term" value="F:branched-chain amino acid transmembrane transporter activity"/>
    <property type="evidence" value="ECO:0007669"/>
    <property type="project" value="InterPro"/>
</dbReference>
<protein>
    <submittedName>
        <fullName evidence="7">Branched-chain amino acid ABC transporter permease</fullName>
    </submittedName>
</protein>
<keyword evidence="2" id="KW-1003">Cell membrane</keyword>
<sequence>MLKIKTSHLFFLIISFIFIFISPYIFGDYGLNILNQIAIFIILAVSYNLINGVTGQFSLEPNGFVAIGAYVAALILLSSDAKNDQFFLDGPSAFILAIHSNSFLLALFAAGFCATLLALILSFAVFRVRGDYLAIVTLGFGIIIKIIAINFPSITNGSRGLVDIPQFSTIYWTGGIAVVAVILILNIVYSKYGRAMKAIRDDEDAANAMGINTFWIKTLAFGTSAFLEGVGGGLLACLLTTVSPMQFDFLLTFELLIIIVLGGLGSTTGAIIGSVLVIGGSEWLRFLDELNIKINFLNLHIESTPGFRMVVFSLILILVMLFARKGIMGYYELSDLLKKIGKCFNEKRGKK</sequence>
<feature type="transmembrane region" description="Helical" evidence="6">
    <location>
        <begin position="62"/>
        <end position="81"/>
    </location>
</feature>
<dbReference type="InterPro" id="IPR043428">
    <property type="entry name" value="LivM-like"/>
</dbReference>
<accession>A0A424Z0C3</accession>
<organism evidence="7 8">
    <name type="scientific">Campylobacter hepaticus</name>
    <dbReference type="NCBI Taxonomy" id="1813019"/>
    <lineage>
        <taxon>Bacteria</taxon>
        <taxon>Pseudomonadati</taxon>
        <taxon>Campylobacterota</taxon>
        <taxon>Epsilonproteobacteria</taxon>
        <taxon>Campylobacterales</taxon>
        <taxon>Campylobacteraceae</taxon>
        <taxon>Campylobacter</taxon>
    </lineage>
</organism>
<evidence type="ECO:0000256" key="6">
    <source>
        <dbReference type="SAM" id="Phobius"/>
    </source>
</evidence>
<feature type="transmembrane region" description="Helical" evidence="6">
    <location>
        <begin position="101"/>
        <end position="125"/>
    </location>
</feature>
<dbReference type="PANTHER" id="PTHR30482:SF10">
    <property type="entry name" value="HIGH-AFFINITY BRANCHED-CHAIN AMINO ACID TRANSPORT PROTEIN BRAE"/>
    <property type="match status" value="1"/>
</dbReference>
<gene>
    <name evidence="7" type="ORF">DZD40_04530</name>
</gene>
<evidence type="ECO:0000256" key="1">
    <source>
        <dbReference type="ARBA" id="ARBA00004651"/>
    </source>
</evidence>